<gene>
    <name evidence="1" type="ORF">Pint_19463</name>
</gene>
<protein>
    <submittedName>
        <fullName evidence="1">Uncharacterized protein</fullName>
    </submittedName>
</protein>
<organism evidence="1 2">
    <name type="scientific">Pistacia integerrima</name>
    <dbReference type="NCBI Taxonomy" id="434235"/>
    <lineage>
        <taxon>Eukaryota</taxon>
        <taxon>Viridiplantae</taxon>
        <taxon>Streptophyta</taxon>
        <taxon>Embryophyta</taxon>
        <taxon>Tracheophyta</taxon>
        <taxon>Spermatophyta</taxon>
        <taxon>Magnoliopsida</taxon>
        <taxon>eudicotyledons</taxon>
        <taxon>Gunneridae</taxon>
        <taxon>Pentapetalae</taxon>
        <taxon>rosids</taxon>
        <taxon>malvids</taxon>
        <taxon>Sapindales</taxon>
        <taxon>Anacardiaceae</taxon>
        <taxon>Pistacia</taxon>
    </lineage>
</organism>
<reference evidence="2" key="1">
    <citation type="journal article" date="2023" name="G3 (Bethesda)">
        <title>Genome assembly and association tests identify interacting loci associated with vigor, precocity, and sex in interspecific pistachio rootstocks.</title>
        <authorList>
            <person name="Palmer W."/>
            <person name="Jacygrad E."/>
            <person name="Sagayaradj S."/>
            <person name="Cavanaugh K."/>
            <person name="Han R."/>
            <person name="Bertier L."/>
            <person name="Beede B."/>
            <person name="Kafkas S."/>
            <person name="Golino D."/>
            <person name="Preece J."/>
            <person name="Michelmore R."/>
        </authorList>
    </citation>
    <scope>NUCLEOTIDE SEQUENCE [LARGE SCALE GENOMIC DNA]</scope>
</reference>
<evidence type="ECO:0000313" key="1">
    <source>
        <dbReference type="EMBL" id="KAJ0043397.1"/>
    </source>
</evidence>
<accession>A0ACC0Z0Z4</accession>
<dbReference type="Proteomes" id="UP001163603">
    <property type="component" value="Chromosome 4"/>
</dbReference>
<name>A0ACC0Z0Z4_9ROSI</name>
<proteinExistence type="predicted"/>
<comment type="caution">
    <text evidence="1">The sequence shown here is derived from an EMBL/GenBank/DDBJ whole genome shotgun (WGS) entry which is preliminary data.</text>
</comment>
<evidence type="ECO:0000313" key="2">
    <source>
        <dbReference type="Proteomes" id="UP001163603"/>
    </source>
</evidence>
<keyword evidence="2" id="KW-1185">Reference proteome</keyword>
<sequence>MEEAKEVVKQMLLARFKDEVKLEEIDQLIKGYANLVNLVEPMKSFE</sequence>
<dbReference type="EMBL" id="CM047739">
    <property type="protein sequence ID" value="KAJ0043397.1"/>
    <property type="molecule type" value="Genomic_DNA"/>
</dbReference>